<gene>
    <name evidence="1" type="ORF">SAMN05216431_10234</name>
</gene>
<protein>
    <submittedName>
        <fullName evidence="1">Uncharacterized protein</fullName>
    </submittedName>
</protein>
<reference evidence="1 2" key="1">
    <citation type="submission" date="2016-10" db="EMBL/GenBank/DDBJ databases">
        <authorList>
            <person name="Varghese N."/>
            <person name="Submissions S."/>
        </authorList>
    </citation>
    <scope>NUCLEOTIDE SEQUENCE [LARGE SCALE GENOMIC DNA]</scope>
    <source>
        <strain evidence="1 2">WC1T17</strain>
    </source>
</reference>
<accession>A0ABY1A9G4</accession>
<dbReference type="Proteomes" id="UP000182089">
    <property type="component" value="Unassembled WGS sequence"/>
</dbReference>
<evidence type="ECO:0000313" key="2">
    <source>
        <dbReference type="Proteomes" id="UP000182089"/>
    </source>
</evidence>
<organism evidence="1 2">
    <name type="scientific">Ligilactobacillus ruminis</name>
    <dbReference type="NCBI Taxonomy" id="1623"/>
    <lineage>
        <taxon>Bacteria</taxon>
        <taxon>Bacillati</taxon>
        <taxon>Bacillota</taxon>
        <taxon>Bacilli</taxon>
        <taxon>Lactobacillales</taxon>
        <taxon>Lactobacillaceae</taxon>
        <taxon>Ligilactobacillus</taxon>
    </lineage>
</organism>
<evidence type="ECO:0000313" key="1">
    <source>
        <dbReference type="EMBL" id="SEM38960.1"/>
    </source>
</evidence>
<comment type="caution">
    <text evidence="1">The sequence shown here is derived from an EMBL/GenBank/DDBJ whole genome shotgun (WGS) entry which is preliminary data.</text>
</comment>
<dbReference type="EMBL" id="FOCC01000002">
    <property type="protein sequence ID" value="SEM38960.1"/>
    <property type="molecule type" value="Genomic_DNA"/>
</dbReference>
<name>A0ABY1A9G4_9LACO</name>
<sequence length="66" mass="7646">MNIIKKLKLRKLNKKRECLLNEFTVEDITVQDVWSLRKSMNNAAKRACLMDGLEKLDAEIKVIVEG</sequence>
<proteinExistence type="predicted"/>